<dbReference type="OrthoDB" id="5518193at2"/>
<evidence type="ECO:0000313" key="3">
    <source>
        <dbReference type="Proteomes" id="UP000268313"/>
    </source>
</evidence>
<sequence>MRNAAATRRTLAPYEEVQTLPHYLVGEALDGILYVSSPPVARKQGLTPLLGRAPEGWWWTAEPRLLLGQDVLVPDLAGWVGGRPPTLPDGSFIDRVPDWVCEVLAPATAKLDLAIKLPRYARAGIRNAWVINPVHRVVEVFRQDHERWVLMNTFVAEDHISAEPFGKADLMLAPFWIQG</sequence>
<dbReference type="PANTHER" id="PTHR34107">
    <property type="entry name" value="SLL0198 PROTEIN-RELATED"/>
    <property type="match status" value="1"/>
</dbReference>
<dbReference type="Pfam" id="PF05685">
    <property type="entry name" value="Uma2"/>
    <property type="match status" value="1"/>
</dbReference>
<comment type="caution">
    <text evidence="2">The sequence shown here is derived from an EMBL/GenBank/DDBJ whole genome shotgun (WGS) entry which is preliminary data.</text>
</comment>
<proteinExistence type="predicted"/>
<dbReference type="CDD" id="cd06260">
    <property type="entry name" value="DUF820-like"/>
    <property type="match status" value="1"/>
</dbReference>
<name>A0A3A8K6Z8_9BACT</name>
<keyword evidence="3" id="KW-1185">Reference proteome</keyword>
<keyword evidence="2" id="KW-0255">Endonuclease</keyword>
<dbReference type="AlphaFoldDB" id="A0A3A8K6Z8"/>
<dbReference type="PANTHER" id="PTHR34107:SF4">
    <property type="entry name" value="SLL1222 PROTEIN"/>
    <property type="match status" value="1"/>
</dbReference>
<dbReference type="InterPro" id="IPR008538">
    <property type="entry name" value="Uma2"/>
</dbReference>
<accession>A0A3A8K6Z8</accession>
<dbReference type="InterPro" id="IPR011335">
    <property type="entry name" value="Restrct_endonuc-II-like"/>
</dbReference>
<gene>
    <name evidence="2" type="ORF">D7X32_12615</name>
</gene>
<keyword evidence="2" id="KW-0378">Hydrolase</keyword>
<dbReference type="Proteomes" id="UP000268313">
    <property type="component" value="Unassembled WGS sequence"/>
</dbReference>
<feature type="domain" description="Putative restriction endonuclease" evidence="1">
    <location>
        <begin position="46"/>
        <end position="165"/>
    </location>
</feature>
<evidence type="ECO:0000313" key="2">
    <source>
        <dbReference type="EMBL" id="RKH03958.1"/>
    </source>
</evidence>
<organism evidence="2 3">
    <name type="scientific">Corallococcus carmarthensis</name>
    <dbReference type="NCBI Taxonomy" id="2316728"/>
    <lineage>
        <taxon>Bacteria</taxon>
        <taxon>Pseudomonadati</taxon>
        <taxon>Myxococcota</taxon>
        <taxon>Myxococcia</taxon>
        <taxon>Myxococcales</taxon>
        <taxon>Cystobacterineae</taxon>
        <taxon>Myxococcaceae</taxon>
        <taxon>Corallococcus</taxon>
    </lineage>
</organism>
<evidence type="ECO:0000259" key="1">
    <source>
        <dbReference type="Pfam" id="PF05685"/>
    </source>
</evidence>
<protein>
    <submittedName>
        <fullName evidence="2">Uma2 family endonuclease</fullName>
    </submittedName>
</protein>
<dbReference type="SUPFAM" id="SSF52980">
    <property type="entry name" value="Restriction endonuclease-like"/>
    <property type="match status" value="1"/>
</dbReference>
<dbReference type="RefSeq" id="WP_120602777.1">
    <property type="nucleotide sequence ID" value="NZ_JABFJX010000136.1"/>
</dbReference>
<reference evidence="3" key="1">
    <citation type="submission" date="2018-09" db="EMBL/GenBank/DDBJ databases">
        <authorList>
            <person name="Livingstone P.G."/>
            <person name="Whitworth D.E."/>
        </authorList>
    </citation>
    <scope>NUCLEOTIDE SEQUENCE [LARGE SCALE GENOMIC DNA]</scope>
    <source>
        <strain evidence="3">CA043D</strain>
    </source>
</reference>
<dbReference type="InterPro" id="IPR012296">
    <property type="entry name" value="Nuclease_put_TT1808"/>
</dbReference>
<keyword evidence="2" id="KW-0540">Nuclease</keyword>
<dbReference type="Gene3D" id="3.90.1570.10">
    <property type="entry name" value="tt1808, chain A"/>
    <property type="match status" value="1"/>
</dbReference>
<dbReference type="GO" id="GO:0004519">
    <property type="term" value="F:endonuclease activity"/>
    <property type="evidence" value="ECO:0007669"/>
    <property type="project" value="UniProtKB-KW"/>
</dbReference>
<dbReference type="EMBL" id="RAWE01000034">
    <property type="protein sequence ID" value="RKH03958.1"/>
    <property type="molecule type" value="Genomic_DNA"/>
</dbReference>